<comment type="similarity">
    <text evidence="9 11">Belongs to the TonB-dependent receptor family.</text>
</comment>
<dbReference type="GO" id="GO:0009279">
    <property type="term" value="C:cell outer membrane"/>
    <property type="evidence" value="ECO:0007669"/>
    <property type="project" value="UniProtKB-SubCell"/>
</dbReference>
<dbReference type="InterPro" id="IPR036942">
    <property type="entry name" value="Beta-barrel_TonB_sf"/>
</dbReference>
<keyword evidence="15" id="KW-0675">Receptor</keyword>
<dbReference type="PANTHER" id="PTHR30069">
    <property type="entry name" value="TONB-DEPENDENT OUTER MEMBRANE RECEPTOR"/>
    <property type="match status" value="1"/>
</dbReference>
<dbReference type="InterPro" id="IPR012910">
    <property type="entry name" value="Plug_dom"/>
</dbReference>
<gene>
    <name evidence="15" type="ORF">D6C00_06370</name>
</gene>
<evidence type="ECO:0000256" key="10">
    <source>
        <dbReference type="PROSITE-ProRule" id="PRU10144"/>
    </source>
</evidence>
<dbReference type="PANTHER" id="PTHR30069:SF49">
    <property type="entry name" value="OUTER MEMBRANE PROTEIN C"/>
    <property type="match status" value="1"/>
</dbReference>
<evidence type="ECO:0000256" key="6">
    <source>
        <dbReference type="ARBA" id="ARBA00023077"/>
    </source>
</evidence>
<feature type="short sequence motif" description="TonB C-terminal box" evidence="10">
    <location>
        <begin position="748"/>
        <end position="765"/>
    </location>
</feature>
<dbReference type="GO" id="GO:0044718">
    <property type="term" value="P:siderophore transmembrane transport"/>
    <property type="evidence" value="ECO:0007669"/>
    <property type="project" value="TreeGrafter"/>
</dbReference>
<dbReference type="InterPro" id="IPR000531">
    <property type="entry name" value="Beta-barrel_TonB"/>
</dbReference>
<dbReference type="InterPro" id="IPR037066">
    <property type="entry name" value="Plug_dom_sf"/>
</dbReference>
<dbReference type="SUPFAM" id="SSF56935">
    <property type="entry name" value="Porins"/>
    <property type="match status" value="1"/>
</dbReference>
<dbReference type="AlphaFoldDB" id="A0A426QIL0"/>
<dbReference type="RefSeq" id="WP_125180947.1">
    <property type="nucleotide sequence ID" value="NZ_QZMU01000001.1"/>
</dbReference>
<evidence type="ECO:0000256" key="5">
    <source>
        <dbReference type="ARBA" id="ARBA00022729"/>
    </source>
</evidence>
<dbReference type="Pfam" id="PF07715">
    <property type="entry name" value="Plug"/>
    <property type="match status" value="1"/>
</dbReference>
<proteinExistence type="inferred from homology"/>
<evidence type="ECO:0000259" key="13">
    <source>
        <dbReference type="Pfam" id="PF00593"/>
    </source>
</evidence>
<keyword evidence="5 12" id="KW-0732">Signal</keyword>
<dbReference type="Gene3D" id="2.170.130.10">
    <property type="entry name" value="TonB-dependent receptor, plug domain"/>
    <property type="match status" value="1"/>
</dbReference>
<evidence type="ECO:0000256" key="3">
    <source>
        <dbReference type="ARBA" id="ARBA00022452"/>
    </source>
</evidence>
<feature type="domain" description="TonB-dependent receptor-like beta-barrel" evidence="13">
    <location>
        <begin position="237"/>
        <end position="719"/>
    </location>
</feature>
<dbReference type="InterPro" id="IPR010917">
    <property type="entry name" value="TonB_rcpt_CS"/>
</dbReference>
<dbReference type="Gene3D" id="2.40.170.20">
    <property type="entry name" value="TonB-dependent receptor, beta-barrel domain"/>
    <property type="match status" value="1"/>
</dbReference>
<feature type="signal peptide" evidence="12">
    <location>
        <begin position="1"/>
        <end position="26"/>
    </location>
</feature>
<evidence type="ECO:0000256" key="9">
    <source>
        <dbReference type="PROSITE-ProRule" id="PRU01360"/>
    </source>
</evidence>
<keyword evidence="7 9" id="KW-0472">Membrane</keyword>
<dbReference type="GO" id="GO:0015344">
    <property type="term" value="F:siderophore uptake transmembrane transporter activity"/>
    <property type="evidence" value="ECO:0007669"/>
    <property type="project" value="TreeGrafter"/>
</dbReference>
<dbReference type="InterPro" id="IPR039426">
    <property type="entry name" value="TonB-dep_rcpt-like"/>
</dbReference>
<evidence type="ECO:0000256" key="7">
    <source>
        <dbReference type="ARBA" id="ARBA00023136"/>
    </source>
</evidence>
<organism evidence="15 16">
    <name type="scientific">Thiohalobacter thiocyanaticus</name>
    <dbReference type="NCBI Taxonomy" id="585455"/>
    <lineage>
        <taxon>Bacteria</taxon>
        <taxon>Pseudomonadati</taxon>
        <taxon>Pseudomonadota</taxon>
        <taxon>Gammaproteobacteria</taxon>
        <taxon>Thiohalobacterales</taxon>
        <taxon>Thiohalobacteraceae</taxon>
        <taxon>Thiohalobacter</taxon>
    </lineage>
</organism>
<evidence type="ECO:0000256" key="4">
    <source>
        <dbReference type="ARBA" id="ARBA00022692"/>
    </source>
</evidence>
<evidence type="ECO:0000313" key="15">
    <source>
        <dbReference type="EMBL" id="RRQ21604.1"/>
    </source>
</evidence>
<comment type="caution">
    <text evidence="15">The sequence shown here is derived from an EMBL/GenBank/DDBJ whole genome shotgun (WGS) entry which is preliminary data.</text>
</comment>
<keyword evidence="6 11" id="KW-0798">TonB box</keyword>
<keyword evidence="8 9" id="KW-0998">Cell outer membrane</keyword>
<evidence type="ECO:0000259" key="14">
    <source>
        <dbReference type="Pfam" id="PF07715"/>
    </source>
</evidence>
<evidence type="ECO:0000256" key="12">
    <source>
        <dbReference type="SAM" id="SignalP"/>
    </source>
</evidence>
<dbReference type="EMBL" id="QZMU01000001">
    <property type="protein sequence ID" value="RRQ21604.1"/>
    <property type="molecule type" value="Genomic_DNA"/>
</dbReference>
<sequence length="765" mass="83934">MYNKFTVSSLACQISLALAIPATALAEHDPLVIDIVKEAPEFPEPSTLNHSTVDSQRLQSLPASSSDSARLFKQLPGVELQGAGGVSSLPSIHGLTDDRVRIKVDGMDLVSACGNHMNPPLSYIDPTRIASATVFAGLTPVSLGGDSIGGTIVVESDDPVFAVPGEGLMTTGEIGTFYRSNGDARGANLAATLASENASLTYNGSTARANNYEAGDDFKPAGPAAAGRGFLDGDEVGSTYYETTNQSLALALRRDNHLAELTVATQDIPRQGFPNQRMDMTSNESTRVNLRYEGQYNWGKLEANAYREQTDHEMGFGEDRLFWYGANDGSIPDGEPCTIQGGPNGCAAGMPMETEGDNRGLVLRGDIPLNGRDLLRVGAEIQQYRLDDWWEPSGKIMFPDTFWNINDGERDRLATYGEWEARWSEQWLTQLGLRYERVSMDAGEVQGYNPMFSPQDAADFNAADRSRNDDNVDLTALARFTPDETLTLEFGYARKTRSPNLYERYAWSTHGMAMRMVNLAGDGNGYVGNLELDPEVAHTLSATFDWHDPTEQRWGLQVTPYVTYVEDYIDAARCSSATTRDMMGTACTDANLAVTDDFVYLQFVNQDARLYGVDISAHAPLAEDTRLGDFHIDGVLSYVRGENQDTDDNLYNIMPLNLKLAMTQNLGAWRNTAELELVDAKSEVSDTRNEVETGGYGLLHLRTSYTWKQLRIEAGVENVFDRFYQHPLSGAYLGQGKTMTAAGVAWGTPVPGPGRSIYTALNFRF</sequence>
<comment type="subcellular location">
    <subcellularLocation>
        <location evidence="1 9">Cell outer membrane</location>
        <topology evidence="1 9">Multi-pass membrane protein</topology>
    </subcellularLocation>
</comment>
<accession>A0A426QIL0</accession>
<keyword evidence="2 9" id="KW-0813">Transport</keyword>
<reference evidence="15 16" key="1">
    <citation type="journal article" date="2010" name="Int. J. Syst. Evol. Microbiol.">
        <title>Thiohalobacter thiocyanaticus gen. nov., sp. nov., a moderately halophilic, sulfur-oxidizing gammaproteobacterium from hypersaline lakes, that utilizes thiocyanate.</title>
        <authorList>
            <person name="Sorokin D.Y."/>
            <person name="Kovaleva O.L."/>
            <person name="Tourova T.P."/>
            <person name="Muyzer G."/>
        </authorList>
    </citation>
    <scope>NUCLEOTIDE SEQUENCE [LARGE SCALE GENOMIC DNA]</scope>
    <source>
        <strain evidence="15 16">Hrh1</strain>
    </source>
</reference>
<keyword evidence="3 9" id="KW-1134">Transmembrane beta strand</keyword>
<evidence type="ECO:0000313" key="16">
    <source>
        <dbReference type="Proteomes" id="UP000287798"/>
    </source>
</evidence>
<evidence type="ECO:0000256" key="8">
    <source>
        <dbReference type="ARBA" id="ARBA00023237"/>
    </source>
</evidence>
<protein>
    <submittedName>
        <fullName evidence="15">TonB-dependent receptor</fullName>
    </submittedName>
</protein>
<evidence type="ECO:0000256" key="1">
    <source>
        <dbReference type="ARBA" id="ARBA00004571"/>
    </source>
</evidence>
<evidence type="ECO:0000256" key="11">
    <source>
        <dbReference type="RuleBase" id="RU003357"/>
    </source>
</evidence>
<dbReference type="Pfam" id="PF00593">
    <property type="entry name" value="TonB_dep_Rec_b-barrel"/>
    <property type="match status" value="1"/>
</dbReference>
<dbReference type="PROSITE" id="PS52016">
    <property type="entry name" value="TONB_DEPENDENT_REC_3"/>
    <property type="match status" value="1"/>
</dbReference>
<name>A0A426QIL0_9GAMM</name>
<keyword evidence="16" id="KW-1185">Reference proteome</keyword>
<feature type="chain" id="PRO_5019575169" evidence="12">
    <location>
        <begin position="27"/>
        <end position="765"/>
    </location>
</feature>
<evidence type="ECO:0000256" key="2">
    <source>
        <dbReference type="ARBA" id="ARBA00022448"/>
    </source>
</evidence>
<keyword evidence="4 9" id="KW-0812">Transmembrane</keyword>
<dbReference type="Proteomes" id="UP000287798">
    <property type="component" value="Unassembled WGS sequence"/>
</dbReference>
<dbReference type="OrthoDB" id="5332150at2"/>
<dbReference type="PROSITE" id="PS01156">
    <property type="entry name" value="TONB_DEPENDENT_REC_2"/>
    <property type="match status" value="1"/>
</dbReference>
<feature type="domain" description="TonB-dependent receptor plug" evidence="14">
    <location>
        <begin position="50"/>
        <end position="151"/>
    </location>
</feature>